<evidence type="ECO:0000256" key="6">
    <source>
        <dbReference type="ARBA" id="ARBA00022519"/>
    </source>
</evidence>
<evidence type="ECO:0000256" key="2">
    <source>
        <dbReference type="ARBA" id="ARBA00007208"/>
    </source>
</evidence>
<organism evidence="11 12">
    <name type="scientific">Zeimonas arvi</name>
    <dbReference type="NCBI Taxonomy" id="2498847"/>
    <lineage>
        <taxon>Bacteria</taxon>
        <taxon>Pseudomonadati</taxon>
        <taxon>Pseudomonadota</taxon>
        <taxon>Betaproteobacteria</taxon>
        <taxon>Burkholderiales</taxon>
        <taxon>Burkholderiaceae</taxon>
        <taxon>Zeimonas</taxon>
    </lineage>
</organism>
<keyword evidence="6" id="KW-0997">Cell inner membrane</keyword>
<dbReference type="Pfam" id="PF01203">
    <property type="entry name" value="T2SSN"/>
    <property type="match status" value="1"/>
</dbReference>
<dbReference type="GO" id="GO:0015627">
    <property type="term" value="C:type II protein secretion system complex"/>
    <property type="evidence" value="ECO:0007669"/>
    <property type="project" value="InterPro"/>
</dbReference>
<dbReference type="RefSeq" id="WP_147705503.1">
    <property type="nucleotide sequence ID" value="NZ_VDUY01000007.1"/>
</dbReference>
<keyword evidence="12" id="KW-1185">Reference proteome</keyword>
<dbReference type="InterPro" id="IPR022792">
    <property type="entry name" value="T2SS_protein-GspN"/>
</dbReference>
<evidence type="ECO:0000256" key="10">
    <source>
        <dbReference type="ARBA" id="ARBA00030772"/>
    </source>
</evidence>
<keyword evidence="5" id="KW-1003">Cell membrane</keyword>
<dbReference type="GO" id="GO:0015628">
    <property type="term" value="P:protein secretion by the type II secretion system"/>
    <property type="evidence" value="ECO:0007669"/>
    <property type="project" value="InterPro"/>
</dbReference>
<keyword evidence="9" id="KW-0472">Membrane</keyword>
<dbReference type="AlphaFoldDB" id="A0A5C8NQ11"/>
<evidence type="ECO:0000256" key="5">
    <source>
        <dbReference type="ARBA" id="ARBA00022475"/>
    </source>
</evidence>
<protein>
    <recommendedName>
        <fullName evidence="3">Type II secretion system protein N</fullName>
    </recommendedName>
    <alternativeName>
        <fullName evidence="10">General secretion pathway protein N</fullName>
    </alternativeName>
</protein>
<evidence type="ECO:0000313" key="12">
    <source>
        <dbReference type="Proteomes" id="UP000321548"/>
    </source>
</evidence>
<keyword evidence="8" id="KW-0653">Protein transport</keyword>
<accession>A0A5C8NQ11</accession>
<dbReference type="EMBL" id="VDUY01000007">
    <property type="protein sequence ID" value="TXL63809.1"/>
    <property type="molecule type" value="Genomic_DNA"/>
</dbReference>
<proteinExistence type="inferred from homology"/>
<evidence type="ECO:0000256" key="3">
    <source>
        <dbReference type="ARBA" id="ARBA00021563"/>
    </source>
</evidence>
<comment type="similarity">
    <text evidence="2">Belongs to the GSP N family.</text>
</comment>
<keyword evidence="7" id="KW-0812">Transmembrane</keyword>
<comment type="subcellular location">
    <subcellularLocation>
        <location evidence="1">Cell inner membrane</location>
    </subcellularLocation>
</comment>
<dbReference type="GO" id="GO:0005886">
    <property type="term" value="C:plasma membrane"/>
    <property type="evidence" value="ECO:0007669"/>
    <property type="project" value="UniProtKB-SubCell"/>
</dbReference>
<gene>
    <name evidence="11" type="ORF">FHP08_16045</name>
</gene>
<evidence type="ECO:0000256" key="9">
    <source>
        <dbReference type="ARBA" id="ARBA00023136"/>
    </source>
</evidence>
<name>A0A5C8NQ11_9BURK</name>
<evidence type="ECO:0000256" key="8">
    <source>
        <dbReference type="ARBA" id="ARBA00022927"/>
    </source>
</evidence>
<reference evidence="11 12" key="1">
    <citation type="submission" date="2019-06" db="EMBL/GenBank/DDBJ databases">
        <title>Quisquiliibacterium sp. nov., isolated from a maize field.</title>
        <authorList>
            <person name="Lin S.-Y."/>
            <person name="Tsai C.-F."/>
            <person name="Young C.-C."/>
        </authorList>
    </citation>
    <scope>NUCLEOTIDE SEQUENCE [LARGE SCALE GENOMIC DNA]</scope>
    <source>
        <strain evidence="11 12">CC-CFT501</strain>
    </source>
</reference>
<evidence type="ECO:0000256" key="4">
    <source>
        <dbReference type="ARBA" id="ARBA00022448"/>
    </source>
</evidence>
<dbReference type="OrthoDB" id="8772682at2"/>
<evidence type="ECO:0000256" key="1">
    <source>
        <dbReference type="ARBA" id="ARBA00004533"/>
    </source>
</evidence>
<evidence type="ECO:0000256" key="7">
    <source>
        <dbReference type="ARBA" id="ARBA00022692"/>
    </source>
</evidence>
<keyword evidence="4" id="KW-0813">Transport</keyword>
<sequence length="257" mass="27102">MLRWILFGLAGLVVAAVVAVATAPARFVDLALDRATLGRVRLAEAEGTVWQGSGRLVFADLGGEDAQRLSTPGVAIPGRVGWAVRPWPLFAGLVDAAISVDGMPQPVRLQGSFAEMRVGPGALSLPSVELSRLGSPWNSIRPSGALAVRWEPLTIRGGQMHGRATVELREAASAMTPVRPLGSYRVEIDGQGSRADVGLQTLSGPLKLTGKGTWDARAGLRFEADASAEPNEAERLQSFLGLVGRREGGRTIIRIGA</sequence>
<dbReference type="Proteomes" id="UP000321548">
    <property type="component" value="Unassembled WGS sequence"/>
</dbReference>
<evidence type="ECO:0000313" key="11">
    <source>
        <dbReference type="EMBL" id="TXL63809.1"/>
    </source>
</evidence>
<comment type="caution">
    <text evidence="11">The sequence shown here is derived from an EMBL/GenBank/DDBJ whole genome shotgun (WGS) entry which is preliminary data.</text>
</comment>